<dbReference type="SFLD" id="SFLDS00029">
    <property type="entry name" value="Radical_SAM"/>
    <property type="match status" value="1"/>
</dbReference>
<dbReference type="PANTHER" id="PTHR10949">
    <property type="entry name" value="LIPOYL SYNTHASE"/>
    <property type="match status" value="1"/>
</dbReference>
<keyword evidence="15" id="KW-1185">Reference proteome</keyword>
<comment type="subcellular location">
    <subcellularLocation>
        <location evidence="1 11">Plastid</location>
        <location evidence="1 11">Chloroplast</location>
    </subcellularLocation>
</comment>
<feature type="binding site" evidence="11">
    <location>
        <position position="482"/>
    </location>
    <ligand>
        <name>[4Fe-4S] cluster</name>
        <dbReference type="ChEBI" id="CHEBI:49883"/>
        <label>2</label>
        <note>4Fe-4S-S-AdoMet</note>
    </ligand>
</feature>
<dbReference type="InterPro" id="IPR013785">
    <property type="entry name" value="Aldolase_TIM"/>
</dbReference>
<evidence type="ECO:0000256" key="9">
    <source>
        <dbReference type="ARBA" id="ARBA00023014"/>
    </source>
</evidence>
<dbReference type="HAMAP" id="MF_03129">
    <property type="entry name" value="Lipoyl_synth_plantC"/>
    <property type="match status" value="1"/>
</dbReference>
<evidence type="ECO:0000259" key="13">
    <source>
        <dbReference type="PROSITE" id="PS51918"/>
    </source>
</evidence>
<dbReference type="InterPro" id="IPR031691">
    <property type="entry name" value="LIAS_N"/>
</dbReference>
<comment type="caution">
    <text evidence="14">The sequence shown here is derived from an EMBL/GenBank/DDBJ whole genome shotgun (WGS) entry which is preliminary data.</text>
</comment>
<feature type="binding site" evidence="11">
    <location>
        <position position="697"/>
    </location>
    <ligand>
        <name>[4Fe-4S] cluster</name>
        <dbReference type="ChEBI" id="CHEBI:49883"/>
        <label>1</label>
    </ligand>
</feature>
<keyword evidence="3 11" id="KW-0150">Chloroplast</keyword>
<feature type="domain" description="Radical SAM core" evidence="13">
    <location>
        <begin position="465"/>
        <end position="686"/>
    </location>
</feature>
<keyword evidence="7 11" id="KW-0479">Metal-binding</keyword>
<dbReference type="InterPro" id="IPR007197">
    <property type="entry name" value="rSAM"/>
</dbReference>
<dbReference type="InterPro" id="IPR058240">
    <property type="entry name" value="rSAM_sf"/>
</dbReference>
<dbReference type="GO" id="GO:0051539">
    <property type="term" value="F:4 iron, 4 sulfur cluster binding"/>
    <property type="evidence" value="ECO:0007669"/>
    <property type="project" value="UniProtKB-UniRule"/>
</dbReference>
<dbReference type="InterPro" id="IPR003698">
    <property type="entry name" value="Lipoyl_synth"/>
</dbReference>
<reference evidence="14" key="1">
    <citation type="submission" date="2023-05" db="EMBL/GenBank/DDBJ databases">
        <title>Nepenthes gracilis genome sequencing.</title>
        <authorList>
            <person name="Fukushima K."/>
        </authorList>
    </citation>
    <scope>NUCLEOTIDE SEQUENCE</scope>
    <source>
        <strain evidence="14">SING2019-196</strain>
    </source>
</reference>
<evidence type="ECO:0000256" key="1">
    <source>
        <dbReference type="ARBA" id="ARBA00004229"/>
    </source>
</evidence>
<feature type="binding site" evidence="11">
    <location>
        <position position="489"/>
    </location>
    <ligand>
        <name>[4Fe-4S] cluster</name>
        <dbReference type="ChEBI" id="CHEBI:49883"/>
        <label>2</label>
        <note>4Fe-4S-S-AdoMet</note>
    </ligand>
</feature>
<evidence type="ECO:0000256" key="11">
    <source>
        <dbReference type="HAMAP-Rule" id="MF_03129"/>
    </source>
</evidence>
<dbReference type="PROSITE" id="PS51918">
    <property type="entry name" value="RADICAL_SAM"/>
    <property type="match status" value="1"/>
</dbReference>
<proteinExistence type="inferred from homology"/>
<dbReference type="GO" id="GO:0005739">
    <property type="term" value="C:mitochondrion"/>
    <property type="evidence" value="ECO:0007669"/>
    <property type="project" value="TreeGrafter"/>
</dbReference>
<evidence type="ECO:0000256" key="7">
    <source>
        <dbReference type="ARBA" id="ARBA00022723"/>
    </source>
</evidence>
<dbReference type="SMART" id="SM00729">
    <property type="entry name" value="Elp3"/>
    <property type="match status" value="1"/>
</dbReference>
<evidence type="ECO:0000256" key="8">
    <source>
        <dbReference type="ARBA" id="ARBA00023004"/>
    </source>
</evidence>
<feature type="binding site" evidence="11">
    <location>
        <position position="486"/>
    </location>
    <ligand>
        <name>[4Fe-4S] cluster</name>
        <dbReference type="ChEBI" id="CHEBI:49883"/>
        <label>2</label>
        <note>4Fe-4S-S-AdoMet</note>
    </ligand>
</feature>
<dbReference type="EMBL" id="BSYO01000001">
    <property type="protein sequence ID" value="GMG98936.1"/>
    <property type="molecule type" value="Genomic_DNA"/>
</dbReference>
<keyword evidence="9 11" id="KW-0411">Iron-sulfur</keyword>
<evidence type="ECO:0000256" key="3">
    <source>
        <dbReference type="ARBA" id="ARBA00022528"/>
    </source>
</evidence>
<dbReference type="GO" id="GO:0016992">
    <property type="term" value="F:lipoate synthase activity"/>
    <property type="evidence" value="ECO:0007669"/>
    <property type="project" value="UniProtKB-UniRule"/>
</dbReference>
<protein>
    <recommendedName>
        <fullName evidence="11">Lipoyl synthase, chloroplastic</fullName>
        <ecNumber evidence="11">2.8.1.8</ecNumber>
    </recommendedName>
    <alternativeName>
        <fullName evidence="11">Lipoate synthase</fullName>
        <shortName evidence="11">LS</shortName>
        <shortName evidence="11">Lip-syn</shortName>
    </alternativeName>
    <alternativeName>
        <fullName evidence="11">Lipoate synthase, plastidial</fullName>
        <shortName evidence="11">LIP1p</shortName>
    </alternativeName>
    <alternativeName>
        <fullName evidence="11">Lipoic acid synthase</fullName>
    </alternativeName>
</protein>
<sequence length="720" mass="79850">MSFAAQAHGSQLLPSKTVPSSIRLNSKSAPPLTSPLTLPLLKCRPFTLKAKANDRISVTESDGKNGREGSPKEIYKKEKSEEEEVEEDMPWFQEKALDLVEFTGSVTQAIPGPRVGQSSLPWILALPLAYAGITFVIALVRTVRKFSSPKEKRRKLVNKNAMLCKSIDDILQKGRDKMQHSELKGLMQKTGFSMEEIMRKYIRYALNEKPFNPDMVADLIQLRKASILEDSQVAEILNEISGRIVRDKGPVVMDASGYSEKGFKRKLAVQALFQKVLYLSELPEFCSRDTSLIIKEIFGVTDEDADKLRIDTLSEAGDVDSLEKMVDGSDSEHIEISGPSISISFRSPHENIRRHKNRCLLSRIRSEFVDSSSKSSIIPTKTPPVSTIGEKLLESEGKAKGPYPGGMGVGPYRGRDPNLKKPEWLRQKAPQGDRFQDVKDSLSGLNLHTVCEEAQCPNIGECWNGGGDGIATATIMLLGDTCTRGCRFCAVKTSRNPAPPDPMEPENTAKAIASWGVDYIVLTSVDRDDLLDGGSGHFAETVKALKKLKNDIMVECLTSDFRGDLEAVETLVHSGLDVFAHNIETVKRLQRIVRDPRAGYEQSLSVLKHAKISKQGMFTKSSIMLGLGETDNELKEAMADLRSIDVDILTLGQYLQPTPLHLTVKEYVTPEKFAFWKEYGESIGFHYVASGPLVRSSYRAGELFVKTMVKERAMNTSKLS</sequence>
<gene>
    <name evidence="11" type="primary">LIP1P</name>
    <name evidence="14" type="ORF">Nepgr_000776</name>
</gene>
<comment type="similarity">
    <text evidence="11">Belongs to the radical SAM superfamily. Lipoyl synthase family.</text>
</comment>
<comment type="pathway">
    <text evidence="11">Protein modification; protein lipoylation via endogenous pathway; protein N(6)-(lipoyl)lysine from octanoyl-[acyl-carrier-protein]: step 2/2.</text>
</comment>
<keyword evidence="5 11" id="KW-0808">Transferase</keyword>
<dbReference type="InterPro" id="IPR055241">
    <property type="entry name" value="Armadillo_rpt_dom"/>
</dbReference>
<dbReference type="NCBIfam" id="NF004019">
    <property type="entry name" value="PRK05481.1"/>
    <property type="match status" value="1"/>
</dbReference>
<comment type="function">
    <text evidence="11">Catalyzes the radical-mediated insertion of two sulfur atoms into the C-6 and C-8 positions of the octanoyl moiety bound to the lipoyl domains of lipoate-dependent enzymes, thereby converting the octanoylated domains into lipoylated derivatives.</text>
</comment>
<dbReference type="FunFam" id="3.20.20.70:FF:000036">
    <property type="entry name" value="Lipoyl synthase, mitochondrial"/>
    <property type="match status" value="1"/>
</dbReference>
<evidence type="ECO:0000256" key="2">
    <source>
        <dbReference type="ARBA" id="ARBA00022485"/>
    </source>
</evidence>
<dbReference type="NCBIfam" id="NF009544">
    <property type="entry name" value="PRK12928.1"/>
    <property type="match status" value="1"/>
</dbReference>
<feature type="region of interest" description="Disordered" evidence="12">
    <location>
        <begin position="1"/>
        <end position="37"/>
    </location>
</feature>
<feature type="binding site" evidence="11">
    <location>
        <position position="456"/>
    </location>
    <ligand>
        <name>[4Fe-4S] cluster</name>
        <dbReference type="ChEBI" id="CHEBI:49883"/>
        <label>1</label>
    </ligand>
</feature>
<comment type="catalytic activity">
    <reaction evidence="10 11">
        <text>[[Fe-S] cluster scaffold protein carrying a second [4Fe-4S](2+) cluster] + N(6)-octanoyl-L-lysyl-[protein] + 2 oxidized [2Fe-2S]-[ferredoxin] + 2 S-adenosyl-L-methionine + 4 H(+) = [[Fe-S] cluster scaffold protein] + N(6)-[(R)-dihydrolipoyl]-L-lysyl-[protein] + 4 Fe(3+) + 2 hydrogen sulfide + 2 5'-deoxyadenosine + 2 L-methionine + 2 reduced [2Fe-2S]-[ferredoxin]</text>
        <dbReference type="Rhea" id="RHEA:16585"/>
        <dbReference type="Rhea" id="RHEA-COMP:9928"/>
        <dbReference type="Rhea" id="RHEA-COMP:10000"/>
        <dbReference type="Rhea" id="RHEA-COMP:10001"/>
        <dbReference type="Rhea" id="RHEA-COMP:10475"/>
        <dbReference type="Rhea" id="RHEA-COMP:14568"/>
        <dbReference type="Rhea" id="RHEA-COMP:14569"/>
        <dbReference type="ChEBI" id="CHEBI:15378"/>
        <dbReference type="ChEBI" id="CHEBI:17319"/>
        <dbReference type="ChEBI" id="CHEBI:29034"/>
        <dbReference type="ChEBI" id="CHEBI:29919"/>
        <dbReference type="ChEBI" id="CHEBI:33722"/>
        <dbReference type="ChEBI" id="CHEBI:33737"/>
        <dbReference type="ChEBI" id="CHEBI:33738"/>
        <dbReference type="ChEBI" id="CHEBI:57844"/>
        <dbReference type="ChEBI" id="CHEBI:59789"/>
        <dbReference type="ChEBI" id="CHEBI:78809"/>
        <dbReference type="ChEBI" id="CHEBI:83100"/>
        <dbReference type="EC" id="2.8.1.8"/>
    </reaction>
</comment>
<dbReference type="Gene3D" id="3.20.20.70">
    <property type="entry name" value="Aldolase class I"/>
    <property type="match status" value="1"/>
</dbReference>
<keyword evidence="2 11" id="KW-0004">4Fe-4S</keyword>
<feature type="binding site" evidence="11">
    <location>
        <position position="451"/>
    </location>
    <ligand>
        <name>[4Fe-4S] cluster</name>
        <dbReference type="ChEBI" id="CHEBI:49883"/>
        <label>1</label>
    </ligand>
</feature>
<dbReference type="NCBIfam" id="TIGR00510">
    <property type="entry name" value="lipA"/>
    <property type="match status" value="1"/>
</dbReference>
<dbReference type="GO" id="GO:0009507">
    <property type="term" value="C:chloroplast"/>
    <property type="evidence" value="ECO:0007669"/>
    <property type="project" value="UniProtKB-SubCell"/>
</dbReference>
<dbReference type="HAMAP" id="MF_00206">
    <property type="entry name" value="Lipoyl_synth"/>
    <property type="match status" value="1"/>
</dbReference>
<dbReference type="Pfam" id="PF16881">
    <property type="entry name" value="LIAS_N"/>
    <property type="match status" value="1"/>
</dbReference>
<evidence type="ECO:0000256" key="5">
    <source>
        <dbReference type="ARBA" id="ARBA00022679"/>
    </source>
</evidence>
<evidence type="ECO:0000313" key="15">
    <source>
        <dbReference type="Proteomes" id="UP001279734"/>
    </source>
</evidence>
<dbReference type="Pfam" id="PF22915">
    <property type="entry name" value="ARMH5"/>
    <property type="match status" value="1"/>
</dbReference>
<evidence type="ECO:0000256" key="4">
    <source>
        <dbReference type="ARBA" id="ARBA00022640"/>
    </source>
</evidence>
<dbReference type="EC" id="2.8.1.8" evidence="11"/>
<keyword evidence="4 11" id="KW-0934">Plastid</keyword>
<feature type="binding site" evidence="11">
    <location>
        <position position="462"/>
    </location>
    <ligand>
        <name>[4Fe-4S] cluster</name>
        <dbReference type="ChEBI" id="CHEBI:49883"/>
        <label>1</label>
    </ligand>
</feature>
<dbReference type="SUPFAM" id="SSF102114">
    <property type="entry name" value="Radical SAM enzymes"/>
    <property type="match status" value="1"/>
</dbReference>
<keyword evidence="6 11" id="KW-0949">S-adenosyl-L-methionine</keyword>
<dbReference type="SFLD" id="SFLDF00271">
    <property type="entry name" value="lipoyl_synthase"/>
    <property type="match status" value="1"/>
</dbReference>
<comment type="cofactor">
    <cofactor evidence="11">
        <name>[4Fe-4S] cluster</name>
        <dbReference type="ChEBI" id="CHEBI:49883"/>
    </cofactor>
    <text evidence="11">Binds 2 [4Fe-4S] clusters per subunit. One cluster is coordinated with 3 cysteines and an exchangeable S-adenosyl-L-methionine.</text>
</comment>
<accession>A0AAD3RVP0</accession>
<dbReference type="GO" id="GO:0009249">
    <property type="term" value="P:protein lipoylation"/>
    <property type="evidence" value="ECO:0007669"/>
    <property type="project" value="UniProtKB-UniRule"/>
</dbReference>
<evidence type="ECO:0000313" key="14">
    <source>
        <dbReference type="EMBL" id="GMG98936.1"/>
    </source>
</evidence>
<name>A0AAD3RVP0_NEPGR</name>
<feature type="region of interest" description="Disordered" evidence="12">
    <location>
        <begin position="57"/>
        <end position="87"/>
    </location>
</feature>
<feature type="compositionally biased region" description="Polar residues" evidence="12">
    <location>
        <begin position="8"/>
        <end position="28"/>
    </location>
</feature>
<dbReference type="CDD" id="cd01335">
    <property type="entry name" value="Radical_SAM"/>
    <property type="match status" value="1"/>
</dbReference>
<dbReference type="PANTHER" id="PTHR10949:SF38">
    <property type="entry name" value="LIPOYL SYNTHASE, CHLOROPLASTIC"/>
    <property type="match status" value="1"/>
</dbReference>
<dbReference type="SFLD" id="SFLDG01058">
    <property type="entry name" value="lipoyl_synthase_like"/>
    <property type="match status" value="1"/>
</dbReference>
<evidence type="ECO:0000256" key="6">
    <source>
        <dbReference type="ARBA" id="ARBA00022691"/>
    </source>
</evidence>
<organism evidence="14 15">
    <name type="scientific">Nepenthes gracilis</name>
    <name type="common">Slender pitcher plant</name>
    <dbReference type="NCBI Taxonomy" id="150966"/>
    <lineage>
        <taxon>Eukaryota</taxon>
        <taxon>Viridiplantae</taxon>
        <taxon>Streptophyta</taxon>
        <taxon>Embryophyta</taxon>
        <taxon>Tracheophyta</taxon>
        <taxon>Spermatophyta</taxon>
        <taxon>Magnoliopsida</taxon>
        <taxon>eudicotyledons</taxon>
        <taxon>Gunneridae</taxon>
        <taxon>Pentapetalae</taxon>
        <taxon>Caryophyllales</taxon>
        <taxon>Nepenthaceae</taxon>
        <taxon>Nepenthes</taxon>
    </lineage>
</organism>
<dbReference type="Proteomes" id="UP001279734">
    <property type="component" value="Unassembled WGS sequence"/>
</dbReference>
<dbReference type="GO" id="GO:0046872">
    <property type="term" value="F:metal ion binding"/>
    <property type="evidence" value="ECO:0007669"/>
    <property type="project" value="UniProtKB-KW"/>
</dbReference>
<feature type="compositionally biased region" description="Basic and acidic residues" evidence="12">
    <location>
        <begin position="61"/>
        <end position="80"/>
    </location>
</feature>
<dbReference type="Pfam" id="PF04055">
    <property type="entry name" value="Radical_SAM"/>
    <property type="match status" value="1"/>
</dbReference>
<dbReference type="InterPro" id="IPR006638">
    <property type="entry name" value="Elp3/MiaA/NifB-like_rSAM"/>
</dbReference>
<keyword evidence="8 11" id="KW-0408">Iron</keyword>
<evidence type="ECO:0000256" key="12">
    <source>
        <dbReference type="SAM" id="MobiDB-lite"/>
    </source>
</evidence>
<dbReference type="AlphaFoldDB" id="A0AAD3RVP0"/>
<dbReference type="InterPro" id="IPR027526">
    <property type="entry name" value="Lipoyl_synth_chlpt"/>
</dbReference>
<evidence type="ECO:0000256" key="10">
    <source>
        <dbReference type="ARBA" id="ARBA00047326"/>
    </source>
</evidence>